<keyword evidence="3" id="KW-1185">Reference proteome</keyword>
<evidence type="ECO:0000259" key="1">
    <source>
        <dbReference type="Pfam" id="PF00246"/>
    </source>
</evidence>
<dbReference type="Pfam" id="PF00246">
    <property type="entry name" value="Peptidase_M14"/>
    <property type="match status" value="1"/>
</dbReference>
<dbReference type="GO" id="GO:0006508">
    <property type="term" value="P:proteolysis"/>
    <property type="evidence" value="ECO:0007669"/>
    <property type="project" value="InterPro"/>
</dbReference>
<protein>
    <recommendedName>
        <fullName evidence="1">Peptidase M14 domain-containing protein</fullName>
    </recommendedName>
</protein>
<dbReference type="AlphaFoldDB" id="A0A2T2YE42"/>
<organism evidence="2 3">
    <name type="scientific">Adhaeribacter arboris</name>
    <dbReference type="NCBI Taxonomy" id="2072846"/>
    <lineage>
        <taxon>Bacteria</taxon>
        <taxon>Pseudomonadati</taxon>
        <taxon>Bacteroidota</taxon>
        <taxon>Cytophagia</taxon>
        <taxon>Cytophagales</taxon>
        <taxon>Hymenobacteraceae</taxon>
        <taxon>Adhaeribacter</taxon>
    </lineage>
</organism>
<feature type="domain" description="Peptidase M14" evidence="1">
    <location>
        <begin position="42"/>
        <end position="183"/>
    </location>
</feature>
<dbReference type="SUPFAM" id="SSF53187">
    <property type="entry name" value="Zn-dependent exopeptidases"/>
    <property type="match status" value="1"/>
</dbReference>
<dbReference type="Proteomes" id="UP000240357">
    <property type="component" value="Unassembled WGS sequence"/>
</dbReference>
<dbReference type="EMBL" id="PYFT01000001">
    <property type="protein sequence ID" value="PSR53780.1"/>
    <property type="molecule type" value="Genomic_DNA"/>
</dbReference>
<gene>
    <name evidence="2" type="ORF">AHMF7605_09725</name>
</gene>
<reference evidence="2 3" key="1">
    <citation type="submission" date="2018-03" db="EMBL/GenBank/DDBJ databases">
        <title>Adhaeribacter sp. HMF7605 Genome sequencing and assembly.</title>
        <authorList>
            <person name="Kang H."/>
            <person name="Kang J."/>
            <person name="Cha I."/>
            <person name="Kim H."/>
            <person name="Joh K."/>
        </authorList>
    </citation>
    <scope>NUCLEOTIDE SEQUENCE [LARGE SCALE GENOMIC DNA]</scope>
    <source>
        <strain evidence="2 3">HMF7605</strain>
    </source>
</reference>
<dbReference type="RefSeq" id="WP_106928746.1">
    <property type="nucleotide sequence ID" value="NZ_PYFT01000001.1"/>
</dbReference>
<dbReference type="Gene3D" id="3.40.630.10">
    <property type="entry name" value="Zn peptidases"/>
    <property type="match status" value="1"/>
</dbReference>
<evidence type="ECO:0000313" key="3">
    <source>
        <dbReference type="Proteomes" id="UP000240357"/>
    </source>
</evidence>
<dbReference type="OrthoDB" id="9767214at2"/>
<comment type="caution">
    <text evidence="2">The sequence shown here is derived from an EMBL/GenBank/DDBJ whole genome shotgun (WGS) entry which is preliminary data.</text>
</comment>
<accession>A0A2T2YE42</accession>
<dbReference type="GO" id="GO:0008270">
    <property type="term" value="F:zinc ion binding"/>
    <property type="evidence" value="ECO:0007669"/>
    <property type="project" value="InterPro"/>
</dbReference>
<dbReference type="CDD" id="cd06241">
    <property type="entry name" value="M14-like"/>
    <property type="match status" value="1"/>
</dbReference>
<proteinExistence type="predicted"/>
<dbReference type="GO" id="GO:0004181">
    <property type="term" value="F:metallocarboxypeptidase activity"/>
    <property type="evidence" value="ECO:0007669"/>
    <property type="project" value="InterPro"/>
</dbReference>
<sequence length="581" mass="67009">MLVTLLSLILQINPITPPPGNWLTPYEKSYGKKTATYKECISYYQALDNAFEELKLIEYGATDSGKPLHVAVVSMDKDFNPTSVRRKNKRVILIQNGIHPGEPEGIDASMMLARDYLQKKEGRALLKEVVLVFIPIYNVDGALNRNSYSRANQDGPESFGFRGNARNLDLNRDYIKNDSRNAQTFTVLFQEWQPDIFVDTHTSNGADYQHTMTLIATQKDKLQAPLREYLTSQLLPQLYGNMQKQQLPMCPYVDSKGETPDSGLIGFLETPRYSTGYTTLFNTIGFVTETHMLKPFANRVQAQYHFLDVLIRIVQKDAAKIAAARQQSVKEMLSQKQFPLTWQLDTTVVDTLTFLGYEAKHKPSEVSGLSRLYYDRQAPFSKKINYYNTYRATLSVAKPVAYVVPQAWEEVIDRLRLNRVKMRQLRRDTSLTAEVYYITDYKTSTRSYEGHYLHSGGQVRSEKQRLNYFAGDYIVPTNQPAARFLVETLEPQATDSYFNWGFFDEILQQKEYFSNYVFEDIAAQLLQQDANLKKQLQEFITKNPEAAKNAQAQLDFVYRHSPYYEKSHLRYPVTRIVNKTF</sequence>
<name>A0A2T2YE42_9BACT</name>
<evidence type="ECO:0000313" key="2">
    <source>
        <dbReference type="EMBL" id="PSR53780.1"/>
    </source>
</evidence>
<dbReference type="InterPro" id="IPR000834">
    <property type="entry name" value="Peptidase_M14"/>
</dbReference>